<dbReference type="PANTHER" id="PTHR34667">
    <property type="entry name" value="D-AMINOACYL-TRNA DEACYLASE"/>
    <property type="match status" value="1"/>
</dbReference>
<gene>
    <name evidence="1" type="ORF">HPP92_003723</name>
</gene>
<accession>A0A835S7Q0</accession>
<reference evidence="1 2" key="1">
    <citation type="journal article" date="2020" name="Nat. Food">
        <title>A phased Vanilla planifolia genome enables genetic improvement of flavour and production.</title>
        <authorList>
            <person name="Hasing T."/>
            <person name="Tang H."/>
            <person name="Brym M."/>
            <person name="Khazi F."/>
            <person name="Huang T."/>
            <person name="Chambers A.H."/>
        </authorList>
    </citation>
    <scope>NUCLEOTIDE SEQUENCE [LARGE SCALE GENOMIC DNA]</scope>
    <source>
        <tissue evidence="1">Leaf</tissue>
    </source>
</reference>
<dbReference type="InterPro" id="IPR007508">
    <property type="entry name" value="DtdA"/>
</dbReference>
<sequence>MVVLVVATTADPDRTSRCFPSHARLDSGPFVEVGMVSYANGNTRLLKHDRSIVVEDDLDRRWEEATGEPVSRLSFSAATRLSPVDRL</sequence>
<dbReference type="Proteomes" id="UP000636800">
    <property type="component" value="Chromosome 1"/>
</dbReference>
<dbReference type="GO" id="GO:0051499">
    <property type="term" value="F:D-aminoacyl-tRNA deacylase activity"/>
    <property type="evidence" value="ECO:0007669"/>
    <property type="project" value="InterPro"/>
</dbReference>
<dbReference type="PANTHER" id="PTHR34667:SF1">
    <property type="entry name" value="D-AMINOACYL-TRNA DEACYLASE"/>
    <property type="match status" value="1"/>
</dbReference>
<dbReference type="EMBL" id="JADCNL010000001">
    <property type="protein sequence ID" value="KAG0499032.1"/>
    <property type="molecule type" value="Genomic_DNA"/>
</dbReference>
<comment type="caution">
    <text evidence="1">The sequence shown here is derived from an EMBL/GenBank/DDBJ whole genome shotgun (WGS) entry which is preliminary data.</text>
</comment>
<proteinExistence type="predicted"/>
<dbReference type="AlphaFoldDB" id="A0A835S7Q0"/>
<evidence type="ECO:0000313" key="1">
    <source>
        <dbReference type="EMBL" id="KAG0499032.1"/>
    </source>
</evidence>
<name>A0A835S7Q0_VANPL</name>
<organism evidence="1 2">
    <name type="scientific">Vanilla planifolia</name>
    <name type="common">Vanilla</name>
    <dbReference type="NCBI Taxonomy" id="51239"/>
    <lineage>
        <taxon>Eukaryota</taxon>
        <taxon>Viridiplantae</taxon>
        <taxon>Streptophyta</taxon>
        <taxon>Embryophyta</taxon>
        <taxon>Tracheophyta</taxon>
        <taxon>Spermatophyta</taxon>
        <taxon>Magnoliopsida</taxon>
        <taxon>Liliopsida</taxon>
        <taxon>Asparagales</taxon>
        <taxon>Orchidaceae</taxon>
        <taxon>Vanilloideae</taxon>
        <taxon>Vanilleae</taxon>
        <taxon>Vanilla</taxon>
    </lineage>
</organism>
<evidence type="ECO:0000313" key="2">
    <source>
        <dbReference type="Proteomes" id="UP000636800"/>
    </source>
</evidence>
<protein>
    <submittedName>
        <fullName evidence="1">Uncharacterized protein</fullName>
    </submittedName>
</protein>
<dbReference type="OrthoDB" id="668733at2759"/>
<keyword evidence="2" id="KW-1185">Reference proteome</keyword>